<keyword evidence="2" id="KW-0963">Cytoplasm</keyword>
<dbReference type="SUPFAM" id="SSF49764">
    <property type="entry name" value="HSP20-like chaperones"/>
    <property type="match status" value="1"/>
</dbReference>
<keyword evidence="3" id="KW-0812">Transmembrane</keyword>
<dbReference type="EMBL" id="CAMXCT020000992">
    <property type="protein sequence ID" value="CAL1138834.1"/>
    <property type="molecule type" value="Genomic_DNA"/>
</dbReference>
<keyword evidence="3" id="KW-1133">Transmembrane helix</keyword>
<dbReference type="GO" id="GO:0051082">
    <property type="term" value="F:unfolded protein binding"/>
    <property type="evidence" value="ECO:0007669"/>
    <property type="project" value="TreeGrafter"/>
</dbReference>
<dbReference type="Pfam" id="PF04969">
    <property type="entry name" value="CS"/>
    <property type="match status" value="1"/>
</dbReference>
<dbReference type="InterPro" id="IPR007052">
    <property type="entry name" value="CS_dom"/>
</dbReference>
<dbReference type="OrthoDB" id="416217at2759"/>
<dbReference type="GO" id="GO:0005737">
    <property type="term" value="C:cytoplasm"/>
    <property type="evidence" value="ECO:0007669"/>
    <property type="project" value="UniProtKB-SubCell"/>
</dbReference>
<feature type="domain" description="CS" evidence="4">
    <location>
        <begin position="122"/>
        <end position="217"/>
    </location>
</feature>
<dbReference type="Gene3D" id="2.60.40.790">
    <property type="match status" value="1"/>
</dbReference>
<name>A0A9P1FQ54_9DINO</name>
<feature type="transmembrane region" description="Helical" evidence="3">
    <location>
        <begin position="228"/>
        <end position="246"/>
    </location>
</feature>
<dbReference type="PANTHER" id="PTHR12356">
    <property type="entry name" value="NUCLEAR MOVEMENT PROTEIN NUDC"/>
    <property type="match status" value="1"/>
</dbReference>
<comment type="caution">
    <text evidence="5">The sequence shown here is derived from an EMBL/GenBank/DDBJ whole genome shotgun (WGS) entry which is preliminary data.</text>
</comment>
<gene>
    <name evidence="5" type="ORF">C1SCF055_LOCUS12903</name>
</gene>
<dbReference type="AlphaFoldDB" id="A0A9P1FQ54"/>
<evidence type="ECO:0000313" key="6">
    <source>
        <dbReference type="EMBL" id="CAL1138834.1"/>
    </source>
</evidence>
<sequence>MSRWSRSGPVNRLNPGSYGKYASVQETMYLQMQGPQKPLPRIPPAFPHGTFGATDGATGTHSATSKVGGVGVGVGATHKLPSRPGNSTAGLLSVLAVGAATMITQFRPSKRLSQMRRARMARRFRSYQWEEAGKDGREVRLYIPVDQTIKEKHVEIDLSESKLRVSLLNGPPVIDSDLYDSVHPHESHWFIDRHGGHACVAVTLMKKNMWTQWPFLTTQEAAGLRTLGLAKVLAACFLVVVLLQQLTRG</sequence>
<evidence type="ECO:0000256" key="2">
    <source>
        <dbReference type="ARBA" id="ARBA00022490"/>
    </source>
</evidence>
<dbReference type="EMBL" id="CAMXCT010000992">
    <property type="protein sequence ID" value="CAI3985459.1"/>
    <property type="molecule type" value="Genomic_DNA"/>
</dbReference>
<evidence type="ECO:0000256" key="3">
    <source>
        <dbReference type="SAM" id="Phobius"/>
    </source>
</evidence>
<evidence type="ECO:0000313" key="5">
    <source>
        <dbReference type="EMBL" id="CAI3985459.1"/>
    </source>
</evidence>
<keyword evidence="3" id="KW-0472">Membrane</keyword>
<proteinExistence type="predicted"/>
<accession>A0A9P1FQ54</accession>
<dbReference type="Proteomes" id="UP001152797">
    <property type="component" value="Unassembled WGS sequence"/>
</dbReference>
<evidence type="ECO:0000313" key="7">
    <source>
        <dbReference type="EMBL" id="CAL4772771.1"/>
    </source>
</evidence>
<evidence type="ECO:0000259" key="4">
    <source>
        <dbReference type="PROSITE" id="PS51203"/>
    </source>
</evidence>
<comment type="subcellular location">
    <subcellularLocation>
        <location evidence="1">Cytoplasm</location>
    </subcellularLocation>
</comment>
<dbReference type="PROSITE" id="PS51203">
    <property type="entry name" value="CS"/>
    <property type="match status" value="1"/>
</dbReference>
<dbReference type="GO" id="GO:0006457">
    <property type="term" value="P:protein folding"/>
    <property type="evidence" value="ECO:0007669"/>
    <property type="project" value="TreeGrafter"/>
</dbReference>
<dbReference type="InterPro" id="IPR037898">
    <property type="entry name" value="NudC_fam"/>
</dbReference>
<dbReference type="InterPro" id="IPR008978">
    <property type="entry name" value="HSP20-like_chaperone"/>
</dbReference>
<reference evidence="5" key="1">
    <citation type="submission" date="2022-10" db="EMBL/GenBank/DDBJ databases">
        <authorList>
            <person name="Chen Y."/>
            <person name="Dougan E. K."/>
            <person name="Chan C."/>
            <person name="Rhodes N."/>
            <person name="Thang M."/>
        </authorList>
    </citation>
    <scope>NUCLEOTIDE SEQUENCE</scope>
</reference>
<organism evidence="5">
    <name type="scientific">Cladocopium goreaui</name>
    <dbReference type="NCBI Taxonomy" id="2562237"/>
    <lineage>
        <taxon>Eukaryota</taxon>
        <taxon>Sar</taxon>
        <taxon>Alveolata</taxon>
        <taxon>Dinophyceae</taxon>
        <taxon>Suessiales</taxon>
        <taxon>Symbiodiniaceae</taxon>
        <taxon>Cladocopium</taxon>
    </lineage>
</organism>
<dbReference type="EMBL" id="CAMXCT030000992">
    <property type="protein sequence ID" value="CAL4772771.1"/>
    <property type="molecule type" value="Genomic_DNA"/>
</dbReference>
<evidence type="ECO:0000256" key="1">
    <source>
        <dbReference type="ARBA" id="ARBA00004496"/>
    </source>
</evidence>
<dbReference type="CDD" id="cd06467">
    <property type="entry name" value="p23_NUDC_like"/>
    <property type="match status" value="1"/>
</dbReference>
<protein>
    <submittedName>
        <fullName evidence="7">3,4-dihydroxy-2-butanone-4-phosphate synthase</fullName>
    </submittedName>
</protein>
<dbReference type="PANTHER" id="PTHR12356:SF3">
    <property type="entry name" value="NUCLEAR MIGRATION PROTEIN NUDC"/>
    <property type="match status" value="1"/>
</dbReference>
<evidence type="ECO:0000313" key="8">
    <source>
        <dbReference type="Proteomes" id="UP001152797"/>
    </source>
</evidence>
<reference evidence="6" key="2">
    <citation type="submission" date="2024-04" db="EMBL/GenBank/DDBJ databases">
        <authorList>
            <person name="Chen Y."/>
            <person name="Shah S."/>
            <person name="Dougan E. K."/>
            <person name="Thang M."/>
            <person name="Chan C."/>
        </authorList>
    </citation>
    <scope>NUCLEOTIDE SEQUENCE [LARGE SCALE GENOMIC DNA]</scope>
</reference>
<keyword evidence="8" id="KW-1185">Reference proteome</keyword>